<dbReference type="PROSITE" id="PS50932">
    <property type="entry name" value="HTH_LACI_2"/>
    <property type="match status" value="1"/>
</dbReference>
<dbReference type="CDD" id="cd01392">
    <property type="entry name" value="HTH_LacI"/>
    <property type="match status" value="1"/>
</dbReference>
<dbReference type="Proteomes" id="UP000484255">
    <property type="component" value="Unassembled WGS sequence"/>
</dbReference>
<dbReference type="InterPro" id="IPR010982">
    <property type="entry name" value="Lambda_DNA-bd_dom_sf"/>
</dbReference>
<dbReference type="PANTHER" id="PTHR46847">
    <property type="entry name" value="D-ALLOSE-BINDING PERIPLASMIC PROTEIN-RELATED"/>
    <property type="match status" value="1"/>
</dbReference>
<feature type="domain" description="HTH lacI-type" evidence="4">
    <location>
        <begin position="5"/>
        <end position="60"/>
    </location>
</feature>
<dbReference type="Pfam" id="PF00356">
    <property type="entry name" value="LacI"/>
    <property type="match status" value="1"/>
</dbReference>
<dbReference type="GO" id="GO:0030246">
    <property type="term" value="F:carbohydrate binding"/>
    <property type="evidence" value="ECO:0007669"/>
    <property type="project" value="UniProtKB-ARBA"/>
</dbReference>
<organism evidence="5 6">
    <name type="scientific">Ideonella livida</name>
    <dbReference type="NCBI Taxonomy" id="2707176"/>
    <lineage>
        <taxon>Bacteria</taxon>
        <taxon>Pseudomonadati</taxon>
        <taxon>Pseudomonadota</taxon>
        <taxon>Betaproteobacteria</taxon>
        <taxon>Burkholderiales</taxon>
        <taxon>Sphaerotilaceae</taxon>
        <taxon>Ideonella</taxon>
    </lineage>
</organism>
<dbReference type="CDD" id="cd06307">
    <property type="entry name" value="PBP1_sugar_binding"/>
    <property type="match status" value="1"/>
</dbReference>
<reference evidence="5 6" key="1">
    <citation type="submission" date="2020-02" db="EMBL/GenBank/DDBJ databases">
        <title>Ideonella bacterium strain TBM-1.</title>
        <authorList>
            <person name="Chen W.-M."/>
        </authorList>
    </citation>
    <scope>NUCLEOTIDE SEQUENCE [LARGE SCALE GENOMIC DNA]</scope>
    <source>
        <strain evidence="5 6">TBM-1</strain>
    </source>
</reference>
<dbReference type="SMART" id="SM00354">
    <property type="entry name" value="HTH_LACI"/>
    <property type="match status" value="1"/>
</dbReference>
<sequence>MSRRPTLADVAQAAGVGSATVDRVLNSRLPVREGTALRVIEAAERLGYHGASLMRARLQERGERQIRTLGFLLLRCHEAFYRAFGQQLSAAAQAQGRDVCLAVIDYVDDLDPAAVATRMRSLGQEVDALGVVAMDHPHVSAAVAELHEAGKPVWALLSDLSAPLRAGYVGMDPRRCGRQAAWAVSRLARRPGPVCVAVGSHRYLGHEACEMSFRAYLREHAPGFTVLDTLVNLEDPQVAHEMTLNLLQRHPDLVGLYDAGGGGMAGTLRALRTERPPGHPGGHVVVVANGLTADHRTALADGVVDVVLDTPPAQIAAQVVQAMMACLSQPAAERACAAQWILPLHLTTAENL</sequence>
<evidence type="ECO:0000256" key="2">
    <source>
        <dbReference type="ARBA" id="ARBA00007639"/>
    </source>
</evidence>
<evidence type="ECO:0000256" key="1">
    <source>
        <dbReference type="ARBA" id="ARBA00004196"/>
    </source>
</evidence>
<evidence type="ECO:0000256" key="3">
    <source>
        <dbReference type="ARBA" id="ARBA00022729"/>
    </source>
</evidence>
<dbReference type="SUPFAM" id="SSF47413">
    <property type="entry name" value="lambda repressor-like DNA-binding domains"/>
    <property type="match status" value="1"/>
</dbReference>
<gene>
    <name evidence="5" type="ORF">G3A44_12710</name>
</gene>
<dbReference type="Gene3D" id="3.40.50.2300">
    <property type="match status" value="2"/>
</dbReference>
<dbReference type="InterPro" id="IPR028082">
    <property type="entry name" value="Peripla_BP_I"/>
</dbReference>
<name>A0A7C9PIQ9_9BURK</name>
<dbReference type="GO" id="GO:0030313">
    <property type="term" value="C:cell envelope"/>
    <property type="evidence" value="ECO:0007669"/>
    <property type="project" value="UniProtKB-SubCell"/>
</dbReference>
<dbReference type="Gene3D" id="1.10.260.40">
    <property type="entry name" value="lambda repressor-like DNA-binding domains"/>
    <property type="match status" value="1"/>
</dbReference>
<dbReference type="GO" id="GO:0006355">
    <property type="term" value="P:regulation of DNA-templated transcription"/>
    <property type="evidence" value="ECO:0007669"/>
    <property type="project" value="InterPro"/>
</dbReference>
<dbReference type="GO" id="GO:0003677">
    <property type="term" value="F:DNA binding"/>
    <property type="evidence" value="ECO:0007669"/>
    <property type="project" value="InterPro"/>
</dbReference>
<dbReference type="Pfam" id="PF13407">
    <property type="entry name" value="Peripla_BP_4"/>
    <property type="match status" value="1"/>
</dbReference>
<evidence type="ECO:0000313" key="6">
    <source>
        <dbReference type="Proteomes" id="UP000484255"/>
    </source>
</evidence>
<dbReference type="RefSeq" id="WP_163457901.1">
    <property type="nucleotide sequence ID" value="NZ_JAAGOH010000014.1"/>
</dbReference>
<keyword evidence="6" id="KW-1185">Reference proteome</keyword>
<dbReference type="InterPro" id="IPR000843">
    <property type="entry name" value="HTH_LacI"/>
</dbReference>
<dbReference type="PANTHER" id="PTHR46847:SF1">
    <property type="entry name" value="D-ALLOSE-BINDING PERIPLASMIC PROTEIN-RELATED"/>
    <property type="match status" value="1"/>
</dbReference>
<dbReference type="AlphaFoldDB" id="A0A7C9PIQ9"/>
<comment type="subcellular location">
    <subcellularLocation>
        <location evidence="1">Cell envelope</location>
    </subcellularLocation>
</comment>
<comment type="similarity">
    <text evidence="2">Belongs to the bacterial solute-binding protein 2 family.</text>
</comment>
<dbReference type="SUPFAM" id="SSF53822">
    <property type="entry name" value="Periplasmic binding protein-like I"/>
    <property type="match status" value="1"/>
</dbReference>
<comment type="caution">
    <text evidence="5">The sequence shown here is derived from an EMBL/GenBank/DDBJ whole genome shotgun (WGS) entry which is preliminary data.</text>
</comment>
<evidence type="ECO:0000259" key="4">
    <source>
        <dbReference type="PROSITE" id="PS50932"/>
    </source>
</evidence>
<accession>A0A7C9PIQ9</accession>
<dbReference type="EMBL" id="JAAGOH010000014">
    <property type="protein sequence ID" value="NDY92050.1"/>
    <property type="molecule type" value="Genomic_DNA"/>
</dbReference>
<proteinExistence type="inferred from homology"/>
<dbReference type="InterPro" id="IPR025997">
    <property type="entry name" value="SBP_2_dom"/>
</dbReference>
<evidence type="ECO:0000313" key="5">
    <source>
        <dbReference type="EMBL" id="NDY92050.1"/>
    </source>
</evidence>
<keyword evidence="3" id="KW-0732">Signal</keyword>
<protein>
    <submittedName>
        <fullName evidence="5">LacI family transcriptional regulator</fullName>
    </submittedName>
</protein>
<dbReference type="PROSITE" id="PS00356">
    <property type="entry name" value="HTH_LACI_1"/>
    <property type="match status" value="1"/>
</dbReference>